<organism evidence="1 2">
    <name type="scientific">Caerostris darwini</name>
    <dbReference type="NCBI Taxonomy" id="1538125"/>
    <lineage>
        <taxon>Eukaryota</taxon>
        <taxon>Metazoa</taxon>
        <taxon>Ecdysozoa</taxon>
        <taxon>Arthropoda</taxon>
        <taxon>Chelicerata</taxon>
        <taxon>Arachnida</taxon>
        <taxon>Araneae</taxon>
        <taxon>Araneomorphae</taxon>
        <taxon>Entelegynae</taxon>
        <taxon>Araneoidea</taxon>
        <taxon>Araneidae</taxon>
        <taxon>Caerostris</taxon>
    </lineage>
</organism>
<accession>A0AAV4MCP2</accession>
<comment type="caution">
    <text evidence="1">The sequence shown here is derived from an EMBL/GenBank/DDBJ whole genome shotgun (WGS) entry which is preliminary data.</text>
</comment>
<keyword evidence="2" id="KW-1185">Reference proteome</keyword>
<protein>
    <submittedName>
        <fullName evidence="1">Uncharacterized protein</fullName>
    </submittedName>
</protein>
<reference evidence="1 2" key="1">
    <citation type="submission" date="2021-06" db="EMBL/GenBank/DDBJ databases">
        <title>Caerostris darwini draft genome.</title>
        <authorList>
            <person name="Kono N."/>
            <person name="Arakawa K."/>
        </authorList>
    </citation>
    <scope>NUCLEOTIDE SEQUENCE [LARGE SCALE GENOMIC DNA]</scope>
</reference>
<dbReference type="EMBL" id="BPLQ01000304">
    <property type="protein sequence ID" value="GIX69784.1"/>
    <property type="molecule type" value="Genomic_DNA"/>
</dbReference>
<dbReference type="Proteomes" id="UP001054837">
    <property type="component" value="Unassembled WGS sequence"/>
</dbReference>
<proteinExistence type="predicted"/>
<evidence type="ECO:0000313" key="2">
    <source>
        <dbReference type="Proteomes" id="UP001054837"/>
    </source>
</evidence>
<name>A0AAV4MCP2_9ARAC</name>
<evidence type="ECO:0000313" key="1">
    <source>
        <dbReference type="EMBL" id="GIX69784.1"/>
    </source>
</evidence>
<sequence length="107" mass="12092">MHLRVLMCHEGAYSNIESCLLPNQHSNIENCQMQSSATSVVFNFRINTEAFSNIGYCWIPNQHRSLQQYQKLPAFKSTQRPSATSKVASCINTEAFSNVGSCNFRIN</sequence>
<dbReference type="AlphaFoldDB" id="A0AAV4MCP2"/>
<gene>
    <name evidence="1" type="ORF">CDAR_614281</name>
</gene>